<evidence type="ECO:0000259" key="7">
    <source>
        <dbReference type="Pfam" id="PF04542"/>
    </source>
</evidence>
<dbReference type="Pfam" id="PF04542">
    <property type="entry name" value="Sigma70_r2"/>
    <property type="match status" value="1"/>
</dbReference>
<dbReference type="PANTHER" id="PTHR43133">
    <property type="entry name" value="RNA POLYMERASE ECF-TYPE SIGMA FACTO"/>
    <property type="match status" value="1"/>
</dbReference>
<dbReference type="Proteomes" id="UP000295124">
    <property type="component" value="Unassembled WGS sequence"/>
</dbReference>
<accession>A0A4R4Z134</accession>
<evidence type="ECO:0000256" key="1">
    <source>
        <dbReference type="ARBA" id="ARBA00010641"/>
    </source>
</evidence>
<dbReference type="GO" id="GO:0006352">
    <property type="term" value="P:DNA-templated transcription initiation"/>
    <property type="evidence" value="ECO:0007669"/>
    <property type="project" value="InterPro"/>
</dbReference>
<comment type="caution">
    <text evidence="9">The sequence shown here is derived from an EMBL/GenBank/DDBJ whole genome shotgun (WGS) entry which is preliminary data.</text>
</comment>
<proteinExistence type="inferred from homology"/>
<dbReference type="Pfam" id="PF08281">
    <property type="entry name" value="Sigma70_r4_2"/>
    <property type="match status" value="1"/>
</dbReference>
<evidence type="ECO:0000256" key="2">
    <source>
        <dbReference type="ARBA" id="ARBA00023015"/>
    </source>
</evidence>
<keyword evidence="4 6" id="KW-0238">DNA-binding</keyword>
<dbReference type="InterPro" id="IPR013325">
    <property type="entry name" value="RNA_pol_sigma_r2"/>
</dbReference>
<dbReference type="SUPFAM" id="SSF88946">
    <property type="entry name" value="Sigma2 domain of RNA polymerase sigma factors"/>
    <property type="match status" value="1"/>
</dbReference>
<dbReference type="InterPro" id="IPR013249">
    <property type="entry name" value="RNA_pol_sigma70_r4_t2"/>
</dbReference>
<dbReference type="AlphaFoldDB" id="A0A4R4Z134"/>
<dbReference type="GO" id="GO:0006950">
    <property type="term" value="P:response to stress"/>
    <property type="evidence" value="ECO:0007669"/>
    <property type="project" value="UniProtKB-ARBA"/>
</dbReference>
<dbReference type="GO" id="GO:0003677">
    <property type="term" value="F:DNA binding"/>
    <property type="evidence" value="ECO:0007669"/>
    <property type="project" value="UniProtKB-KW"/>
</dbReference>
<gene>
    <name evidence="9" type="ORF">E1263_29875</name>
</gene>
<evidence type="ECO:0000259" key="8">
    <source>
        <dbReference type="Pfam" id="PF08281"/>
    </source>
</evidence>
<dbReference type="InterPro" id="IPR039425">
    <property type="entry name" value="RNA_pol_sigma-70-like"/>
</dbReference>
<dbReference type="InterPro" id="IPR036388">
    <property type="entry name" value="WH-like_DNA-bd_sf"/>
</dbReference>
<comment type="similarity">
    <text evidence="1 6">Belongs to the sigma-70 factor family. ECF subfamily.</text>
</comment>
<dbReference type="InterPro" id="IPR007627">
    <property type="entry name" value="RNA_pol_sigma70_r2"/>
</dbReference>
<evidence type="ECO:0000313" key="10">
    <source>
        <dbReference type="Proteomes" id="UP000295124"/>
    </source>
</evidence>
<dbReference type="PROSITE" id="PS01063">
    <property type="entry name" value="SIGMA70_ECF"/>
    <property type="match status" value="1"/>
</dbReference>
<dbReference type="EMBL" id="SMKX01000113">
    <property type="protein sequence ID" value="TDD51618.1"/>
    <property type="molecule type" value="Genomic_DNA"/>
</dbReference>
<name>A0A4R4Z134_9ACTN</name>
<dbReference type="InterPro" id="IPR014284">
    <property type="entry name" value="RNA_pol_sigma-70_dom"/>
</dbReference>
<dbReference type="InterPro" id="IPR013324">
    <property type="entry name" value="RNA_pol_sigma_r3/r4-like"/>
</dbReference>
<dbReference type="InterPro" id="IPR000838">
    <property type="entry name" value="RNA_pol_sigma70_ECF_CS"/>
</dbReference>
<dbReference type="SUPFAM" id="SSF88659">
    <property type="entry name" value="Sigma3 and sigma4 domains of RNA polymerase sigma factors"/>
    <property type="match status" value="1"/>
</dbReference>
<keyword evidence="5 6" id="KW-0804">Transcription</keyword>
<dbReference type="NCBIfam" id="TIGR02937">
    <property type="entry name" value="sigma70-ECF"/>
    <property type="match status" value="1"/>
</dbReference>
<keyword evidence="3 6" id="KW-0731">Sigma factor</keyword>
<evidence type="ECO:0000256" key="4">
    <source>
        <dbReference type="ARBA" id="ARBA00023125"/>
    </source>
</evidence>
<evidence type="ECO:0000256" key="5">
    <source>
        <dbReference type="ARBA" id="ARBA00023163"/>
    </source>
</evidence>
<sequence length="311" mass="34275">MREMVAEGADSDLTLRAQAGDAGALGLLLERHRAGMRAVALALLGHGPDIDDVVQDAVLVALRRISDVRDPAAVGPWLRMIVRNACRARLRAPYELELLDQHTAPDPTPEQILEKHALQDWVWRAIEDLPPPTRMVVMLRHFSTNVTSYQRIAQACGVPVGTVRSRLSNGRAALAEALRATTDSAYGDAAALTEASRREGLETLAEAERGRFAKVLAERWSPTVALLGYDQPIIGHDFLLRGMEGDLEAGVRQRLRNVVASRGIVIWETDLLNPPDNPDHCPPESSWLMTLKQGRVQSLRLFHPARVIQIA</sequence>
<protein>
    <recommendedName>
        <fullName evidence="6">RNA polymerase sigma factor</fullName>
    </recommendedName>
</protein>
<dbReference type="PANTHER" id="PTHR43133:SF8">
    <property type="entry name" value="RNA POLYMERASE SIGMA FACTOR HI_1459-RELATED"/>
    <property type="match status" value="1"/>
</dbReference>
<dbReference type="OrthoDB" id="9780326at2"/>
<feature type="domain" description="RNA polymerase sigma-70 region 2" evidence="7">
    <location>
        <begin position="28"/>
        <end position="91"/>
    </location>
</feature>
<keyword evidence="2 6" id="KW-0805">Transcription regulation</keyword>
<keyword evidence="10" id="KW-1185">Reference proteome</keyword>
<evidence type="ECO:0000256" key="3">
    <source>
        <dbReference type="ARBA" id="ARBA00023082"/>
    </source>
</evidence>
<organism evidence="9 10">
    <name type="scientific">Kribbella antibiotica</name>
    <dbReference type="NCBI Taxonomy" id="190195"/>
    <lineage>
        <taxon>Bacteria</taxon>
        <taxon>Bacillati</taxon>
        <taxon>Actinomycetota</taxon>
        <taxon>Actinomycetes</taxon>
        <taxon>Propionibacteriales</taxon>
        <taxon>Kribbellaceae</taxon>
        <taxon>Kribbella</taxon>
    </lineage>
</organism>
<dbReference type="Gene3D" id="1.10.10.10">
    <property type="entry name" value="Winged helix-like DNA-binding domain superfamily/Winged helix DNA-binding domain"/>
    <property type="match status" value="1"/>
</dbReference>
<dbReference type="Gene3D" id="1.10.1740.10">
    <property type="match status" value="1"/>
</dbReference>
<reference evidence="9 10" key="1">
    <citation type="submission" date="2019-03" db="EMBL/GenBank/DDBJ databases">
        <title>Draft genome sequences of novel Actinobacteria.</title>
        <authorList>
            <person name="Sahin N."/>
            <person name="Ay H."/>
            <person name="Saygin H."/>
        </authorList>
    </citation>
    <scope>NUCLEOTIDE SEQUENCE [LARGE SCALE GENOMIC DNA]</scope>
    <source>
        <strain evidence="9 10">JCM 13523</strain>
    </source>
</reference>
<feature type="domain" description="RNA polymerase sigma factor 70 region 4 type 2" evidence="8">
    <location>
        <begin position="120"/>
        <end position="174"/>
    </location>
</feature>
<evidence type="ECO:0000313" key="9">
    <source>
        <dbReference type="EMBL" id="TDD51618.1"/>
    </source>
</evidence>
<dbReference type="GO" id="GO:0016987">
    <property type="term" value="F:sigma factor activity"/>
    <property type="evidence" value="ECO:0007669"/>
    <property type="project" value="UniProtKB-KW"/>
</dbReference>
<evidence type="ECO:0000256" key="6">
    <source>
        <dbReference type="RuleBase" id="RU000716"/>
    </source>
</evidence>